<evidence type="ECO:0000313" key="1">
    <source>
        <dbReference type="EMBL" id="EMD00674.1"/>
    </source>
</evidence>
<dbReference type="KEGG" id="bcom:BAUCODRAFT_20730"/>
<dbReference type="AlphaFoldDB" id="M2N937"/>
<dbReference type="HOGENOM" id="CLU_1669052_0_0_1"/>
<accession>M2N937</accession>
<dbReference type="Proteomes" id="UP000011761">
    <property type="component" value="Unassembled WGS sequence"/>
</dbReference>
<evidence type="ECO:0000313" key="2">
    <source>
        <dbReference type="Proteomes" id="UP000011761"/>
    </source>
</evidence>
<gene>
    <name evidence="1" type="ORF">BAUCODRAFT_20730</name>
</gene>
<protein>
    <submittedName>
        <fullName evidence="1">Uncharacterized protein</fullName>
    </submittedName>
</protein>
<reference evidence="1 2" key="1">
    <citation type="journal article" date="2012" name="PLoS Pathog.">
        <title>Diverse lifestyles and strategies of plant pathogenesis encoded in the genomes of eighteen Dothideomycetes fungi.</title>
        <authorList>
            <person name="Ohm R.A."/>
            <person name="Feau N."/>
            <person name="Henrissat B."/>
            <person name="Schoch C.L."/>
            <person name="Horwitz B.A."/>
            <person name="Barry K.W."/>
            <person name="Condon B.J."/>
            <person name="Copeland A.C."/>
            <person name="Dhillon B."/>
            <person name="Glaser F."/>
            <person name="Hesse C.N."/>
            <person name="Kosti I."/>
            <person name="LaButti K."/>
            <person name="Lindquist E.A."/>
            <person name="Lucas S."/>
            <person name="Salamov A.A."/>
            <person name="Bradshaw R.E."/>
            <person name="Ciuffetti L."/>
            <person name="Hamelin R.C."/>
            <person name="Kema G.H.J."/>
            <person name="Lawrence C."/>
            <person name="Scott J.A."/>
            <person name="Spatafora J.W."/>
            <person name="Turgeon B.G."/>
            <person name="de Wit P.J.G.M."/>
            <person name="Zhong S."/>
            <person name="Goodwin S.B."/>
            <person name="Grigoriev I.V."/>
        </authorList>
    </citation>
    <scope>NUCLEOTIDE SEQUENCE [LARGE SCALE GENOMIC DNA]</scope>
    <source>
        <strain evidence="1 2">UAMH 10762</strain>
    </source>
</reference>
<dbReference type="RefSeq" id="XP_007671858.1">
    <property type="nucleotide sequence ID" value="XM_007673668.1"/>
</dbReference>
<dbReference type="EMBL" id="KB445550">
    <property type="protein sequence ID" value="EMD00674.1"/>
    <property type="molecule type" value="Genomic_DNA"/>
</dbReference>
<keyword evidence="2" id="KW-1185">Reference proteome</keyword>
<proteinExistence type="predicted"/>
<organism evidence="1 2">
    <name type="scientific">Baudoinia panamericana (strain UAMH 10762)</name>
    <name type="common">Angels' share fungus</name>
    <name type="synonym">Baudoinia compniacensis (strain UAMH 10762)</name>
    <dbReference type="NCBI Taxonomy" id="717646"/>
    <lineage>
        <taxon>Eukaryota</taxon>
        <taxon>Fungi</taxon>
        <taxon>Dikarya</taxon>
        <taxon>Ascomycota</taxon>
        <taxon>Pezizomycotina</taxon>
        <taxon>Dothideomycetes</taxon>
        <taxon>Dothideomycetidae</taxon>
        <taxon>Mycosphaerellales</taxon>
        <taxon>Teratosphaeriaceae</taxon>
        <taxon>Baudoinia</taxon>
    </lineage>
</organism>
<dbReference type="GeneID" id="19109691"/>
<sequence>MHDTTAVGTPQAPVAAIDILTQAYETESELQKTLGRPLEYAVANGYDGSENHTITSDVEFNSRASVNKANKQRRLEVLAGGEMAQADGPAPPPINAGSRVQSGAQSVHHPAEWAVRRRCSRNTSTCNIRISCRQRGQLPAMWAMSPSSRLCEARIYPE</sequence>
<name>M2N937_BAUPA</name>